<dbReference type="Gene3D" id="6.10.340.10">
    <property type="match status" value="1"/>
</dbReference>
<dbReference type="GO" id="GO:0005524">
    <property type="term" value="F:ATP binding"/>
    <property type="evidence" value="ECO:0007669"/>
    <property type="project" value="UniProtKB-KW"/>
</dbReference>
<keyword evidence="5 12" id="KW-0812">Transmembrane</keyword>
<evidence type="ECO:0000256" key="3">
    <source>
        <dbReference type="ARBA" id="ARBA00022553"/>
    </source>
</evidence>
<evidence type="ECO:0000256" key="8">
    <source>
        <dbReference type="ARBA" id="ARBA00022840"/>
    </source>
</evidence>
<evidence type="ECO:0000313" key="15">
    <source>
        <dbReference type="Proteomes" id="UP000683139"/>
    </source>
</evidence>
<comment type="subcellular location">
    <subcellularLocation>
        <location evidence="1">Cell membrane</location>
        <topology evidence="1">Multi-pass membrane protein</topology>
    </subcellularLocation>
</comment>
<organism evidence="14 15">
    <name type="scientific">Paenibacillus montaniterrae</name>
    <dbReference type="NCBI Taxonomy" id="429341"/>
    <lineage>
        <taxon>Bacteria</taxon>
        <taxon>Bacillati</taxon>
        <taxon>Bacillota</taxon>
        <taxon>Bacilli</taxon>
        <taxon>Bacillales</taxon>
        <taxon>Paenibacillaceae</taxon>
        <taxon>Paenibacillus</taxon>
    </lineage>
</organism>
<keyword evidence="11 12" id="KW-0472">Membrane</keyword>
<dbReference type="InterPro" id="IPR050640">
    <property type="entry name" value="Bact_2-comp_sensor_kinase"/>
</dbReference>
<dbReference type="InterPro" id="IPR003660">
    <property type="entry name" value="HAMP_dom"/>
</dbReference>
<dbReference type="AlphaFoldDB" id="A0A919YS33"/>
<gene>
    <name evidence="14" type="ORF">J40TS1_29980</name>
</gene>
<dbReference type="InterPro" id="IPR036890">
    <property type="entry name" value="HATPase_C_sf"/>
</dbReference>
<evidence type="ECO:0000256" key="5">
    <source>
        <dbReference type="ARBA" id="ARBA00022692"/>
    </source>
</evidence>
<name>A0A919YS33_9BACL</name>
<keyword evidence="4" id="KW-0808">Transferase</keyword>
<accession>A0A919YS33</accession>
<dbReference type="InterPro" id="IPR010559">
    <property type="entry name" value="Sig_transdc_His_kin_internal"/>
</dbReference>
<evidence type="ECO:0000256" key="7">
    <source>
        <dbReference type="ARBA" id="ARBA00022777"/>
    </source>
</evidence>
<dbReference type="PANTHER" id="PTHR34220:SF11">
    <property type="entry name" value="SENSOR PROTEIN KINASE HPTS"/>
    <property type="match status" value="1"/>
</dbReference>
<feature type="transmembrane region" description="Helical" evidence="12">
    <location>
        <begin position="12"/>
        <end position="32"/>
    </location>
</feature>
<dbReference type="SUPFAM" id="SSF158472">
    <property type="entry name" value="HAMP domain-like"/>
    <property type="match status" value="1"/>
</dbReference>
<feature type="transmembrane region" description="Helical" evidence="12">
    <location>
        <begin position="282"/>
        <end position="301"/>
    </location>
</feature>
<keyword evidence="9 12" id="KW-1133">Transmembrane helix</keyword>
<evidence type="ECO:0000256" key="9">
    <source>
        <dbReference type="ARBA" id="ARBA00022989"/>
    </source>
</evidence>
<dbReference type="EMBL" id="BOSE01000005">
    <property type="protein sequence ID" value="GIP17356.1"/>
    <property type="molecule type" value="Genomic_DNA"/>
</dbReference>
<dbReference type="Pfam" id="PF02518">
    <property type="entry name" value="HATPase_c"/>
    <property type="match status" value="1"/>
</dbReference>
<dbReference type="Pfam" id="PF06580">
    <property type="entry name" value="His_kinase"/>
    <property type="match status" value="1"/>
</dbReference>
<feature type="domain" description="HAMP" evidence="13">
    <location>
        <begin position="303"/>
        <end position="356"/>
    </location>
</feature>
<keyword evidence="10" id="KW-0902">Two-component regulatory system</keyword>
<evidence type="ECO:0000256" key="4">
    <source>
        <dbReference type="ARBA" id="ARBA00022679"/>
    </source>
</evidence>
<comment type="caution">
    <text evidence="14">The sequence shown here is derived from an EMBL/GenBank/DDBJ whole genome shotgun (WGS) entry which is preliminary data.</text>
</comment>
<evidence type="ECO:0000256" key="2">
    <source>
        <dbReference type="ARBA" id="ARBA00022475"/>
    </source>
</evidence>
<proteinExistence type="predicted"/>
<evidence type="ECO:0000256" key="6">
    <source>
        <dbReference type="ARBA" id="ARBA00022741"/>
    </source>
</evidence>
<keyword evidence="15" id="KW-1185">Reference proteome</keyword>
<dbReference type="InterPro" id="IPR003594">
    <property type="entry name" value="HATPase_dom"/>
</dbReference>
<evidence type="ECO:0000256" key="11">
    <source>
        <dbReference type="ARBA" id="ARBA00023136"/>
    </source>
</evidence>
<dbReference type="Proteomes" id="UP000683139">
    <property type="component" value="Unassembled WGS sequence"/>
</dbReference>
<reference evidence="14" key="1">
    <citation type="submission" date="2021-03" db="EMBL/GenBank/DDBJ databases">
        <title>Antimicrobial resistance genes in bacteria isolated from Japanese honey, and their potential for conferring macrolide and lincosamide resistance in the American foulbrood pathogen Paenibacillus larvae.</title>
        <authorList>
            <person name="Okamoto M."/>
            <person name="Kumagai M."/>
            <person name="Kanamori H."/>
            <person name="Takamatsu D."/>
        </authorList>
    </citation>
    <scope>NUCLEOTIDE SEQUENCE</scope>
    <source>
        <strain evidence="14">J40TS1</strain>
    </source>
</reference>
<keyword evidence="2" id="KW-1003">Cell membrane</keyword>
<dbReference type="SUPFAM" id="SSF55874">
    <property type="entry name" value="ATPase domain of HSP90 chaperone/DNA topoisomerase II/histidine kinase"/>
    <property type="match status" value="1"/>
</dbReference>
<dbReference type="RefSeq" id="WP_213516578.1">
    <property type="nucleotide sequence ID" value="NZ_BOSE01000005.1"/>
</dbReference>
<keyword evidence="3" id="KW-0597">Phosphoprotein</keyword>
<keyword evidence="8" id="KW-0067">ATP-binding</keyword>
<dbReference type="PROSITE" id="PS50885">
    <property type="entry name" value="HAMP"/>
    <property type="match status" value="1"/>
</dbReference>
<evidence type="ECO:0000256" key="1">
    <source>
        <dbReference type="ARBA" id="ARBA00004651"/>
    </source>
</evidence>
<dbReference type="Pfam" id="PF00672">
    <property type="entry name" value="HAMP"/>
    <property type="match status" value="1"/>
</dbReference>
<keyword evidence="7 14" id="KW-0418">Kinase</keyword>
<protein>
    <submittedName>
        <fullName evidence="14">Histidine kinase</fullName>
    </submittedName>
</protein>
<keyword evidence="6" id="KW-0547">Nucleotide-binding</keyword>
<dbReference type="GO" id="GO:0000155">
    <property type="term" value="F:phosphorelay sensor kinase activity"/>
    <property type="evidence" value="ECO:0007669"/>
    <property type="project" value="InterPro"/>
</dbReference>
<evidence type="ECO:0000313" key="14">
    <source>
        <dbReference type="EMBL" id="GIP17356.1"/>
    </source>
</evidence>
<dbReference type="SMART" id="SM00304">
    <property type="entry name" value="HAMP"/>
    <property type="match status" value="1"/>
</dbReference>
<dbReference type="GO" id="GO:0005886">
    <property type="term" value="C:plasma membrane"/>
    <property type="evidence" value="ECO:0007669"/>
    <property type="project" value="UniProtKB-SubCell"/>
</dbReference>
<evidence type="ECO:0000259" key="13">
    <source>
        <dbReference type="PROSITE" id="PS50885"/>
    </source>
</evidence>
<dbReference type="CDD" id="cd06225">
    <property type="entry name" value="HAMP"/>
    <property type="match status" value="1"/>
</dbReference>
<sequence>MKIPNIPWNSIRFKLVLGVLLVTVPLITLLIYNNFYSMQVVHDQVALSNRNLISLYMGQIDSQLKDADRNLISLLSDFDLQLMNDPNTENEYQLAKHSVANKLASDVVLYKTVDAFFVYSKSRGDLLDVFNSTVPYAEREQVEQRLHQFLESKPDLAENGGNRWIVWQIGKDYYTLRILQSDDLYIGAWVNAKTLLIPLHLIDLGKEGSALLVSEAGEMMVSTNPITDDQLDLTKDFSSYYRSGDKNNLLIVGEPSQIGDFSLVAVIPDQQILQNLPNLSRLILMISIASIGLVPISLYLLRRIVLVPLKRLIVVMKRINTGNVNVRVETYPASDEIQMVNRTFNTMMTQIEELKINVYEEQINKQRAELQHLQLQINPHFFMNSLNILYNLAQVKNYELIQELTICLVRYFRFMFQSNLKFVLLREELQHVRNYVRIQELRFPKALSCSIDTVDFLEPFPVPPLVIQSLLENSIKHGMTLDKPLHIAVSIDLIETGTEPYVEIIVRDTGKGFSEHALAEIRSGNKVIDEEGEHIGIWNVHRRLQLLYDDQASISCYNDLPHGAVVEIRIPYHSKYAEGGGHGHASAFNRR</sequence>
<dbReference type="Gene3D" id="3.30.565.10">
    <property type="entry name" value="Histidine kinase-like ATPase, C-terminal domain"/>
    <property type="match status" value="1"/>
</dbReference>
<evidence type="ECO:0000256" key="10">
    <source>
        <dbReference type="ARBA" id="ARBA00023012"/>
    </source>
</evidence>
<evidence type="ECO:0000256" key="12">
    <source>
        <dbReference type="SAM" id="Phobius"/>
    </source>
</evidence>
<dbReference type="PANTHER" id="PTHR34220">
    <property type="entry name" value="SENSOR HISTIDINE KINASE YPDA"/>
    <property type="match status" value="1"/>
</dbReference>